<name>A0AA35LG58_9SAUR</name>
<dbReference type="Proteomes" id="UP001178461">
    <property type="component" value="Chromosome 15"/>
</dbReference>
<keyword evidence="7" id="KW-1185">Reference proteome</keyword>
<keyword evidence="2" id="KW-0964">Secreted</keyword>
<keyword evidence="4" id="KW-0732">Signal</keyword>
<dbReference type="Gene3D" id="2.10.60.10">
    <property type="entry name" value="CD59"/>
    <property type="match status" value="1"/>
</dbReference>
<feature type="domain" description="Snake toxin/toxin-like" evidence="5">
    <location>
        <begin position="23"/>
        <end position="96"/>
    </location>
</feature>
<protein>
    <recommendedName>
        <fullName evidence="5">Snake toxin/toxin-like domain-containing protein</fullName>
    </recommendedName>
</protein>
<dbReference type="SUPFAM" id="SSF57302">
    <property type="entry name" value="Snake toxin-like"/>
    <property type="match status" value="1"/>
</dbReference>
<evidence type="ECO:0000256" key="4">
    <source>
        <dbReference type="SAM" id="SignalP"/>
    </source>
</evidence>
<reference evidence="6" key="1">
    <citation type="submission" date="2022-12" db="EMBL/GenBank/DDBJ databases">
        <authorList>
            <person name="Alioto T."/>
            <person name="Alioto T."/>
            <person name="Gomez Garrido J."/>
        </authorList>
    </citation>
    <scope>NUCLEOTIDE SEQUENCE</scope>
</reference>
<organism evidence="6 7">
    <name type="scientific">Podarcis lilfordi</name>
    <name type="common">Lilford's wall lizard</name>
    <dbReference type="NCBI Taxonomy" id="74358"/>
    <lineage>
        <taxon>Eukaryota</taxon>
        <taxon>Metazoa</taxon>
        <taxon>Chordata</taxon>
        <taxon>Craniata</taxon>
        <taxon>Vertebrata</taxon>
        <taxon>Euteleostomi</taxon>
        <taxon>Lepidosauria</taxon>
        <taxon>Squamata</taxon>
        <taxon>Bifurcata</taxon>
        <taxon>Unidentata</taxon>
        <taxon>Episquamata</taxon>
        <taxon>Laterata</taxon>
        <taxon>Lacertibaenia</taxon>
        <taxon>Lacertidae</taxon>
        <taxon>Podarcis</taxon>
    </lineage>
</organism>
<feature type="chain" id="PRO_5041354171" description="Snake toxin/toxin-like domain-containing protein" evidence="4">
    <location>
        <begin position="21"/>
        <end position="104"/>
    </location>
</feature>
<dbReference type="EMBL" id="OX395141">
    <property type="protein sequence ID" value="CAI5795559.1"/>
    <property type="molecule type" value="Genomic_DNA"/>
</dbReference>
<dbReference type="InterPro" id="IPR003571">
    <property type="entry name" value="Snake_3FTx"/>
</dbReference>
<dbReference type="InterPro" id="IPR045860">
    <property type="entry name" value="Snake_toxin-like_sf"/>
</dbReference>
<sequence>MNKVLAVGFLALVYIDMAVGSFVCHYCRKVKTDNTCVHAAKTCRAGHYKFCYTQLIAKGLSVVNVDRGCTMKCETVRYRKTGLEKYMLCCNTDRCNSHDIWVKE</sequence>
<proteinExistence type="predicted"/>
<dbReference type="GO" id="GO:0005576">
    <property type="term" value="C:extracellular region"/>
    <property type="evidence" value="ECO:0007669"/>
    <property type="project" value="UniProtKB-SubCell"/>
</dbReference>
<evidence type="ECO:0000313" key="6">
    <source>
        <dbReference type="EMBL" id="CAI5795559.1"/>
    </source>
</evidence>
<evidence type="ECO:0000256" key="1">
    <source>
        <dbReference type="ARBA" id="ARBA00004613"/>
    </source>
</evidence>
<dbReference type="Pfam" id="PF00087">
    <property type="entry name" value="Toxin_TOLIP"/>
    <property type="match status" value="1"/>
</dbReference>
<dbReference type="GO" id="GO:0090729">
    <property type="term" value="F:toxin activity"/>
    <property type="evidence" value="ECO:0007669"/>
    <property type="project" value="InterPro"/>
</dbReference>
<evidence type="ECO:0000256" key="2">
    <source>
        <dbReference type="ARBA" id="ARBA00022525"/>
    </source>
</evidence>
<comment type="subcellular location">
    <subcellularLocation>
        <location evidence="1">Secreted</location>
    </subcellularLocation>
</comment>
<dbReference type="InterPro" id="IPR035076">
    <property type="entry name" value="Toxin/TOLIP"/>
</dbReference>
<gene>
    <name evidence="6" type="ORF">PODLI_1B000737</name>
</gene>
<evidence type="ECO:0000259" key="5">
    <source>
        <dbReference type="Pfam" id="PF00087"/>
    </source>
</evidence>
<dbReference type="AlphaFoldDB" id="A0AA35LG58"/>
<accession>A0AA35LG58</accession>
<evidence type="ECO:0000256" key="3">
    <source>
        <dbReference type="ARBA" id="ARBA00023157"/>
    </source>
</evidence>
<feature type="signal peptide" evidence="4">
    <location>
        <begin position="1"/>
        <end position="20"/>
    </location>
</feature>
<dbReference type="CDD" id="cd00206">
    <property type="entry name" value="TFP_snake_toxin"/>
    <property type="match status" value="1"/>
</dbReference>
<evidence type="ECO:0000313" key="7">
    <source>
        <dbReference type="Proteomes" id="UP001178461"/>
    </source>
</evidence>
<keyword evidence="3" id="KW-1015">Disulfide bond</keyword>